<evidence type="ECO:0000256" key="4">
    <source>
        <dbReference type="PROSITE-ProRule" id="PRU00723"/>
    </source>
</evidence>
<dbReference type="SMART" id="SM00356">
    <property type="entry name" value="ZnF_C3H1"/>
    <property type="match status" value="1"/>
</dbReference>
<dbReference type="PANTHER" id="PTHR16465:SF0">
    <property type="entry name" value="ZINC FINGER MATRIN-TYPE PROTEIN 5"/>
    <property type="match status" value="1"/>
</dbReference>
<reference evidence="8" key="6">
    <citation type="journal article" date="2018" name="Nat. Plants">
        <title>Whole-genome landscape of Medicago truncatula symbiotic genes.</title>
        <authorList>
            <person name="Pecrix Y."/>
            <person name="Gamas P."/>
            <person name="Carrere S."/>
        </authorList>
    </citation>
    <scope>NUCLEOTIDE SEQUENCE</scope>
    <source>
        <tissue evidence="8">Leaves</tissue>
    </source>
</reference>
<evidence type="ECO:0000313" key="8">
    <source>
        <dbReference type="EMBL" id="RHN80887.1"/>
    </source>
</evidence>
<sequence length="122" mass="14129">MAMKKYYCEYCDKQFQDTHLDRKRHSAGIQHKQAKSRWYDSFKPEHHNPIPPFCFHFVNTGFCRYGDSCKYFHPNTQQQQPITTTPGNIVGDTMGVSFGNLPPSLQPPPEVGYSNLPFLDWG</sequence>
<dbReference type="Gramene" id="rna4863">
    <property type="protein sequence ID" value="RHN80887.1"/>
    <property type="gene ID" value="gene4863"/>
</dbReference>
<evidence type="ECO:0000259" key="5">
    <source>
        <dbReference type="PROSITE" id="PS50103"/>
    </source>
</evidence>
<protein>
    <submittedName>
        <fullName evidence="8">Putative transcription factor C3H family</fullName>
    </submittedName>
    <submittedName>
        <fullName evidence="6">U1 zinc finger protein</fullName>
    </submittedName>
</protein>
<evidence type="ECO:0000313" key="10">
    <source>
        <dbReference type="Proteomes" id="UP000002051"/>
    </source>
</evidence>
<dbReference type="EMBL" id="PSQE01000001">
    <property type="protein sequence ID" value="RHN80887.1"/>
    <property type="molecule type" value="Genomic_DNA"/>
</dbReference>
<dbReference type="KEGG" id="mtr:11407508"/>
<organism evidence="6 10">
    <name type="scientific">Medicago truncatula</name>
    <name type="common">Barrel medic</name>
    <name type="synonym">Medicago tribuloides</name>
    <dbReference type="NCBI Taxonomy" id="3880"/>
    <lineage>
        <taxon>Eukaryota</taxon>
        <taxon>Viridiplantae</taxon>
        <taxon>Streptophyta</taxon>
        <taxon>Embryophyta</taxon>
        <taxon>Tracheophyta</taxon>
        <taxon>Spermatophyta</taxon>
        <taxon>Magnoliopsida</taxon>
        <taxon>eudicotyledons</taxon>
        <taxon>Gunneridae</taxon>
        <taxon>Pentapetalae</taxon>
        <taxon>rosids</taxon>
        <taxon>fabids</taxon>
        <taxon>Fabales</taxon>
        <taxon>Fabaceae</taxon>
        <taxon>Papilionoideae</taxon>
        <taxon>50 kb inversion clade</taxon>
        <taxon>NPAAA clade</taxon>
        <taxon>Hologalegina</taxon>
        <taxon>IRL clade</taxon>
        <taxon>Trifolieae</taxon>
        <taxon>Medicago</taxon>
    </lineage>
</organism>
<name>G7IAA7_MEDTR</name>
<dbReference type="Gene3D" id="3.30.160.60">
    <property type="entry name" value="Classic Zinc Finger"/>
    <property type="match status" value="1"/>
</dbReference>
<dbReference type="HOGENOM" id="CLU_100385_0_0_1"/>
<reference evidence="7" key="2">
    <citation type="submission" date="2012-05" db="EMBL/GenBank/DDBJ databases">
        <authorList>
            <person name="Krishnakumar V."/>
            <person name="Cheung F."/>
            <person name="Xiao Y."/>
            <person name="Chan A."/>
            <person name="Moskal W.A."/>
            <person name="Town C.D."/>
        </authorList>
    </citation>
    <scope>NUCLEOTIDE SEQUENCE</scope>
</reference>
<dbReference type="OrthoDB" id="2417221at2759"/>
<dbReference type="SUPFAM" id="SSF57667">
    <property type="entry name" value="beta-beta-alpha zinc fingers"/>
    <property type="match status" value="1"/>
</dbReference>
<accession>G7IAA7</accession>
<dbReference type="InterPro" id="IPR036236">
    <property type="entry name" value="Znf_C2H2_sf"/>
</dbReference>
<evidence type="ECO:0000256" key="3">
    <source>
        <dbReference type="ARBA" id="ARBA00022833"/>
    </source>
</evidence>
<evidence type="ECO:0000313" key="7">
    <source>
        <dbReference type="EMBL" id="AFK38615.1"/>
    </source>
</evidence>
<dbReference type="SUPFAM" id="SSF90229">
    <property type="entry name" value="CCCH zinc finger"/>
    <property type="match status" value="1"/>
</dbReference>
<dbReference type="AlphaFoldDB" id="G7IAA7"/>
<keyword evidence="10" id="KW-1185">Reference proteome</keyword>
<feature type="domain" description="C3H1-type" evidence="5">
    <location>
        <begin position="48"/>
        <end position="76"/>
    </location>
</feature>
<dbReference type="OMA" id="WPPIQEL"/>
<dbReference type="PaxDb" id="3880-AES61488"/>
<evidence type="ECO:0000313" key="9">
    <source>
        <dbReference type="EnsemblPlants" id="AES61488"/>
    </source>
</evidence>
<evidence type="ECO:0000313" key="11">
    <source>
        <dbReference type="Proteomes" id="UP000265566"/>
    </source>
</evidence>
<dbReference type="PANTHER" id="PTHR16465">
    <property type="entry name" value="NUCLEASE-RELATED"/>
    <property type="match status" value="1"/>
</dbReference>
<keyword evidence="3 4" id="KW-0862">Zinc</keyword>
<evidence type="ECO:0000313" key="6">
    <source>
        <dbReference type="EMBL" id="AES61488.1"/>
    </source>
</evidence>
<reference evidence="6 10" key="1">
    <citation type="journal article" date="2011" name="Nature">
        <title>The Medicago genome provides insight into the evolution of rhizobial symbioses.</title>
        <authorList>
            <person name="Young N.D."/>
            <person name="Debelle F."/>
            <person name="Oldroyd G.E."/>
            <person name="Geurts R."/>
            <person name="Cannon S.B."/>
            <person name="Udvardi M.K."/>
            <person name="Benedito V.A."/>
            <person name="Mayer K.F."/>
            <person name="Gouzy J."/>
            <person name="Schoof H."/>
            <person name="Van de Peer Y."/>
            <person name="Proost S."/>
            <person name="Cook D.R."/>
            <person name="Meyers B.C."/>
            <person name="Spannagl M."/>
            <person name="Cheung F."/>
            <person name="De Mita S."/>
            <person name="Krishnakumar V."/>
            <person name="Gundlach H."/>
            <person name="Zhou S."/>
            <person name="Mudge J."/>
            <person name="Bharti A.K."/>
            <person name="Murray J.D."/>
            <person name="Naoumkina M.A."/>
            <person name="Rosen B."/>
            <person name="Silverstein K.A."/>
            <person name="Tang H."/>
            <person name="Rombauts S."/>
            <person name="Zhao P.X."/>
            <person name="Zhou P."/>
            <person name="Barbe V."/>
            <person name="Bardou P."/>
            <person name="Bechner M."/>
            <person name="Bellec A."/>
            <person name="Berger A."/>
            <person name="Berges H."/>
            <person name="Bidwell S."/>
            <person name="Bisseling T."/>
            <person name="Choisne N."/>
            <person name="Couloux A."/>
            <person name="Denny R."/>
            <person name="Deshpande S."/>
            <person name="Dai X."/>
            <person name="Doyle J.J."/>
            <person name="Dudez A.M."/>
            <person name="Farmer A.D."/>
            <person name="Fouteau S."/>
            <person name="Franken C."/>
            <person name="Gibelin C."/>
            <person name="Gish J."/>
            <person name="Goldstein S."/>
            <person name="Gonzalez A.J."/>
            <person name="Green P.J."/>
            <person name="Hallab A."/>
            <person name="Hartog M."/>
            <person name="Hua A."/>
            <person name="Humphray S.J."/>
            <person name="Jeong D.H."/>
            <person name="Jing Y."/>
            <person name="Jocker A."/>
            <person name="Kenton S.M."/>
            <person name="Kim D.J."/>
            <person name="Klee K."/>
            <person name="Lai H."/>
            <person name="Lang C."/>
            <person name="Lin S."/>
            <person name="Macmil S.L."/>
            <person name="Magdelenat G."/>
            <person name="Matthews L."/>
            <person name="McCorrison J."/>
            <person name="Monaghan E.L."/>
            <person name="Mun J.H."/>
            <person name="Najar F.Z."/>
            <person name="Nicholson C."/>
            <person name="Noirot C."/>
            <person name="O'Bleness M."/>
            <person name="Paule C.R."/>
            <person name="Poulain J."/>
            <person name="Prion F."/>
            <person name="Qin B."/>
            <person name="Qu C."/>
            <person name="Retzel E.F."/>
            <person name="Riddle C."/>
            <person name="Sallet E."/>
            <person name="Samain S."/>
            <person name="Samson N."/>
            <person name="Sanders I."/>
            <person name="Saurat O."/>
            <person name="Scarpelli C."/>
            <person name="Schiex T."/>
            <person name="Segurens B."/>
            <person name="Severin A.J."/>
            <person name="Sherrier D.J."/>
            <person name="Shi R."/>
            <person name="Sims S."/>
            <person name="Singer S.R."/>
            <person name="Sinharoy S."/>
            <person name="Sterck L."/>
            <person name="Viollet A."/>
            <person name="Wang B.B."/>
            <person name="Wang K."/>
            <person name="Wang M."/>
            <person name="Wang X."/>
            <person name="Warfsmann J."/>
            <person name="Weissenbach J."/>
            <person name="White D.D."/>
            <person name="White J.D."/>
            <person name="Wiley G.B."/>
            <person name="Wincker P."/>
            <person name="Xing Y."/>
            <person name="Yang L."/>
            <person name="Yao Z."/>
            <person name="Ying F."/>
            <person name="Zhai J."/>
            <person name="Zhou L."/>
            <person name="Zuber A."/>
            <person name="Denarie J."/>
            <person name="Dixon R.A."/>
            <person name="May G.D."/>
            <person name="Schwartz D.C."/>
            <person name="Rogers J."/>
            <person name="Quetier F."/>
            <person name="Town C.D."/>
            <person name="Roe B.A."/>
        </authorList>
    </citation>
    <scope>NUCLEOTIDE SEQUENCE [LARGE SCALE GENOMIC DNA]</scope>
    <source>
        <strain evidence="6">A17</strain>
        <strain evidence="9 10">cv. Jemalong A17</strain>
    </source>
</reference>
<keyword evidence="2 4" id="KW-0863">Zinc-finger</keyword>
<reference evidence="6 10" key="3">
    <citation type="journal article" date="2014" name="BMC Genomics">
        <title>An improved genome release (version Mt4.0) for the model legume Medicago truncatula.</title>
        <authorList>
            <person name="Tang H."/>
            <person name="Krishnakumar V."/>
            <person name="Bidwell S."/>
            <person name="Rosen B."/>
            <person name="Chan A."/>
            <person name="Zhou S."/>
            <person name="Gentzbittel L."/>
            <person name="Childs K.L."/>
            <person name="Yandell M."/>
            <person name="Gundlach H."/>
            <person name="Mayer K.F."/>
            <person name="Schwartz D.C."/>
            <person name="Town C.D."/>
        </authorList>
    </citation>
    <scope>GENOME REANNOTATION</scope>
    <source>
        <strain evidence="9 10">cv. Jemalong A17</strain>
    </source>
</reference>
<reference evidence="11" key="5">
    <citation type="journal article" date="2018" name="Nat. Plants">
        <title>Whole-genome landscape of Medicago truncatula symbiotic genes.</title>
        <authorList>
            <person name="Pecrix Y."/>
            <person name="Staton S.E."/>
            <person name="Sallet E."/>
            <person name="Lelandais-Briere C."/>
            <person name="Moreau S."/>
            <person name="Carrere S."/>
            <person name="Blein T."/>
            <person name="Jardinaud M.F."/>
            <person name="Latrasse D."/>
            <person name="Zouine M."/>
            <person name="Zahm M."/>
            <person name="Kreplak J."/>
            <person name="Mayjonade B."/>
            <person name="Satge C."/>
            <person name="Perez M."/>
            <person name="Cauet S."/>
            <person name="Marande W."/>
            <person name="Chantry-Darmon C."/>
            <person name="Lopez-Roques C."/>
            <person name="Bouchez O."/>
            <person name="Berard A."/>
            <person name="Debelle F."/>
            <person name="Munos S."/>
            <person name="Bendahmane A."/>
            <person name="Berges H."/>
            <person name="Niebel A."/>
            <person name="Buitink J."/>
            <person name="Frugier F."/>
            <person name="Benhamed M."/>
            <person name="Crespi M."/>
            <person name="Gouzy J."/>
            <person name="Gamas P."/>
        </authorList>
    </citation>
    <scope>NUCLEOTIDE SEQUENCE [LARGE SCALE GENOMIC DNA]</scope>
    <source>
        <strain evidence="11">cv. Jemalong A17</strain>
    </source>
</reference>
<dbReference type="EMBL" id="BT138820">
    <property type="protein sequence ID" value="AFK38615.1"/>
    <property type="molecule type" value="mRNA"/>
</dbReference>
<proteinExistence type="evidence at transcript level"/>
<dbReference type="GO" id="GO:0008270">
    <property type="term" value="F:zinc ion binding"/>
    <property type="evidence" value="ECO:0007669"/>
    <property type="project" value="UniProtKB-KW"/>
</dbReference>
<gene>
    <name evidence="9" type="primary">11407508</name>
    <name evidence="6" type="ordered locus">MTR_1g084750</name>
    <name evidence="8" type="ORF">MtrunA17_Chr1g0193071</name>
</gene>
<dbReference type="InterPro" id="IPR036855">
    <property type="entry name" value="Znf_CCCH_sf"/>
</dbReference>
<dbReference type="eggNOG" id="KOG3454">
    <property type="taxonomic scope" value="Eukaryota"/>
</dbReference>
<feature type="zinc finger region" description="C3H1-type" evidence="4">
    <location>
        <begin position="48"/>
        <end position="76"/>
    </location>
</feature>
<dbReference type="Proteomes" id="UP000265566">
    <property type="component" value="Chromosome 1"/>
</dbReference>
<reference evidence="9" key="4">
    <citation type="submission" date="2015-04" db="UniProtKB">
        <authorList>
            <consortium name="EnsemblPlants"/>
        </authorList>
    </citation>
    <scope>IDENTIFICATION</scope>
    <source>
        <strain evidence="9">cv. Jemalong A17</strain>
    </source>
</reference>
<dbReference type="Pfam" id="PF06220">
    <property type="entry name" value="zf-U1"/>
    <property type="match status" value="1"/>
</dbReference>
<dbReference type="InterPro" id="IPR013085">
    <property type="entry name" value="U1-CZ_Znf_C2H2"/>
</dbReference>
<dbReference type="Proteomes" id="UP000002051">
    <property type="component" value="Unassembled WGS sequence"/>
</dbReference>
<dbReference type="InterPro" id="IPR000571">
    <property type="entry name" value="Znf_CCCH"/>
</dbReference>
<evidence type="ECO:0000256" key="2">
    <source>
        <dbReference type="ARBA" id="ARBA00022771"/>
    </source>
</evidence>
<dbReference type="STRING" id="3880.G7IAA7"/>
<dbReference type="EnsemblPlants" id="AES61488">
    <property type="protein sequence ID" value="AES61488"/>
    <property type="gene ID" value="MTR_1g084750"/>
</dbReference>
<evidence type="ECO:0000256" key="1">
    <source>
        <dbReference type="ARBA" id="ARBA00022723"/>
    </source>
</evidence>
<dbReference type="GO" id="GO:0005689">
    <property type="term" value="C:U12-type spliceosomal complex"/>
    <property type="evidence" value="ECO:0000318"/>
    <property type="project" value="GO_Central"/>
</dbReference>
<dbReference type="EMBL" id="CM001217">
    <property type="protein sequence ID" value="AES61488.1"/>
    <property type="molecule type" value="Genomic_DNA"/>
</dbReference>
<keyword evidence="1 4" id="KW-0479">Metal-binding</keyword>
<dbReference type="PROSITE" id="PS50103">
    <property type="entry name" value="ZF_C3H1"/>
    <property type="match status" value="1"/>
</dbReference>